<dbReference type="PANTHER" id="PTHR42748">
    <property type="entry name" value="NITROGEN METABOLITE REPRESSION PROTEIN NMRA FAMILY MEMBER"/>
    <property type="match status" value="1"/>
</dbReference>
<evidence type="ECO:0000256" key="2">
    <source>
        <dbReference type="ARBA" id="ARBA00022857"/>
    </source>
</evidence>
<proteinExistence type="inferred from homology"/>
<comment type="similarity">
    <text evidence="1">Belongs to the NmrA-type oxidoreductase family.</text>
</comment>
<dbReference type="InterPro" id="IPR036291">
    <property type="entry name" value="NAD(P)-bd_dom_sf"/>
</dbReference>
<dbReference type="SUPFAM" id="SSF51735">
    <property type="entry name" value="NAD(P)-binding Rossmann-fold domains"/>
    <property type="match status" value="1"/>
</dbReference>
<dbReference type="KEGG" id="aalt:CC77DRAFT_1026549"/>
<dbReference type="PANTHER" id="PTHR42748:SF28">
    <property type="entry name" value="NMRA-LIKE DOMAIN-CONTAINING PROTEIN"/>
    <property type="match status" value="1"/>
</dbReference>
<keyword evidence="5" id="KW-1185">Reference proteome</keyword>
<dbReference type="InterPro" id="IPR008030">
    <property type="entry name" value="NmrA-like"/>
</dbReference>
<keyword evidence="2" id="KW-0521">NADP</keyword>
<protein>
    <submittedName>
        <fullName evidence="4">NAD(P)-binding protein</fullName>
    </submittedName>
</protein>
<evidence type="ECO:0000256" key="1">
    <source>
        <dbReference type="ARBA" id="ARBA00006328"/>
    </source>
</evidence>
<dbReference type="OMA" id="DYWAGFM"/>
<dbReference type="InterPro" id="IPR051164">
    <property type="entry name" value="NmrA-like_oxidored"/>
</dbReference>
<accession>A0A177D1J4</accession>
<dbReference type="EMBL" id="KV441509">
    <property type="protein sequence ID" value="OAG13535.1"/>
    <property type="molecule type" value="Genomic_DNA"/>
</dbReference>
<dbReference type="CDD" id="cd05251">
    <property type="entry name" value="NmrA_like_SDR_a"/>
    <property type="match status" value="1"/>
</dbReference>
<dbReference type="Proteomes" id="UP000077248">
    <property type="component" value="Unassembled WGS sequence"/>
</dbReference>
<feature type="domain" description="NmrA-like" evidence="3">
    <location>
        <begin position="2"/>
        <end position="269"/>
    </location>
</feature>
<evidence type="ECO:0000259" key="3">
    <source>
        <dbReference type="Pfam" id="PF05368"/>
    </source>
</evidence>
<reference evidence="4 5" key="1">
    <citation type="submission" date="2016-05" db="EMBL/GenBank/DDBJ databases">
        <title>Comparative analysis of secretome profiles of manganese(II)-oxidizing ascomycete fungi.</title>
        <authorList>
            <consortium name="DOE Joint Genome Institute"/>
            <person name="Zeiner C.A."/>
            <person name="Purvine S.O."/>
            <person name="Zink E.M."/>
            <person name="Wu S."/>
            <person name="Pasa-Tolic L."/>
            <person name="Chaput D.L."/>
            <person name="Haridas S."/>
            <person name="Grigoriev I.V."/>
            <person name="Santelli C.M."/>
            <person name="Hansel C.M."/>
        </authorList>
    </citation>
    <scope>NUCLEOTIDE SEQUENCE [LARGE SCALE GENOMIC DNA]</scope>
    <source>
        <strain evidence="4 5">SRC1lrK2f</strain>
    </source>
</reference>
<sequence>MSKIVTVIGATGIQGGSVIRAILKDPSYTIRALTRNVESSAALALRALGVEVVQGDINDINSLRVAFDGSYAIFAVTNFFENIPTLSIKEATEKETRLGINLAEAAASTESLVHYIWSTLPNSRKNTSGTIVVPFFESKNTVDKYIKTKQPELLAKTTFLRLGWYASNMSYPWFKPSEIHTADGSKVHLQVISMSPSVTIPLLGCEKVNIGLFAKAILDHPEKTLPARTVAGFAEKMSWKQMVHCYVKAHGIEVRCARISKEDYRALWPVWGELMDAANDYYEFMGPGGMLGRDEEENVLGSEELGVQGLVGVADAFARMKSLN</sequence>
<dbReference type="VEuPathDB" id="FungiDB:CC77DRAFT_1026549"/>
<evidence type="ECO:0000313" key="4">
    <source>
        <dbReference type="EMBL" id="OAG13535.1"/>
    </source>
</evidence>
<evidence type="ECO:0000313" key="5">
    <source>
        <dbReference type="Proteomes" id="UP000077248"/>
    </source>
</evidence>
<dbReference type="Gene3D" id="3.40.50.720">
    <property type="entry name" value="NAD(P)-binding Rossmann-like Domain"/>
    <property type="match status" value="1"/>
</dbReference>
<dbReference type="Pfam" id="PF05368">
    <property type="entry name" value="NmrA"/>
    <property type="match status" value="1"/>
</dbReference>
<dbReference type="STRING" id="5599.A0A177D1J4"/>
<dbReference type="GO" id="GO:0005634">
    <property type="term" value="C:nucleus"/>
    <property type="evidence" value="ECO:0007669"/>
    <property type="project" value="TreeGrafter"/>
</dbReference>
<dbReference type="RefSeq" id="XP_018378956.1">
    <property type="nucleotide sequence ID" value="XM_018526283.1"/>
</dbReference>
<gene>
    <name evidence="4" type="ORF">CC77DRAFT_1026549</name>
</gene>
<dbReference type="GeneID" id="29111877"/>
<name>A0A177D1J4_ALTAL</name>
<organism evidence="4 5">
    <name type="scientific">Alternaria alternata</name>
    <name type="common">Alternaria rot fungus</name>
    <name type="synonym">Torula alternata</name>
    <dbReference type="NCBI Taxonomy" id="5599"/>
    <lineage>
        <taxon>Eukaryota</taxon>
        <taxon>Fungi</taxon>
        <taxon>Dikarya</taxon>
        <taxon>Ascomycota</taxon>
        <taxon>Pezizomycotina</taxon>
        <taxon>Dothideomycetes</taxon>
        <taxon>Pleosporomycetidae</taxon>
        <taxon>Pleosporales</taxon>
        <taxon>Pleosporineae</taxon>
        <taxon>Pleosporaceae</taxon>
        <taxon>Alternaria</taxon>
        <taxon>Alternaria sect. Alternaria</taxon>
        <taxon>Alternaria alternata complex</taxon>
    </lineage>
</organism>
<dbReference type="Gene3D" id="3.90.25.10">
    <property type="entry name" value="UDP-galactose 4-epimerase, domain 1"/>
    <property type="match status" value="1"/>
</dbReference>
<dbReference type="AlphaFoldDB" id="A0A177D1J4"/>